<organism evidence="1">
    <name type="scientific">marine sediment metagenome</name>
    <dbReference type="NCBI Taxonomy" id="412755"/>
    <lineage>
        <taxon>unclassified sequences</taxon>
        <taxon>metagenomes</taxon>
        <taxon>ecological metagenomes</taxon>
    </lineage>
</organism>
<gene>
    <name evidence="1" type="ORF">S03H2_54904</name>
</gene>
<reference evidence="1" key="1">
    <citation type="journal article" date="2014" name="Front. Microbiol.">
        <title>High frequency of phylogenetically diverse reductive dehalogenase-homologous genes in deep subseafloor sedimentary metagenomes.</title>
        <authorList>
            <person name="Kawai M."/>
            <person name="Futagami T."/>
            <person name="Toyoda A."/>
            <person name="Takaki Y."/>
            <person name="Nishi S."/>
            <person name="Hori S."/>
            <person name="Arai W."/>
            <person name="Tsubouchi T."/>
            <person name="Morono Y."/>
            <person name="Uchiyama I."/>
            <person name="Ito T."/>
            <person name="Fujiyama A."/>
            <person name="Inagaki F."/>
            <person name="Takami H."/>
        </authorList>
    </citation>
    <scope>NUCLEOTIDE SEQUENCE</scope>
    <source>
        <strain evidence="1">Expedition CK06-06</strain>
    </source>
</reference>
<protein>
    <submittedName>
        <fullName evidence="1">Uncharacterized protein</fullName>
    </submittedName>
</protein>
<comment type="caution">
    <text evidence="1">The sequence shown here is derived from an EMBL/GenBank/DDBJ whole genome shotgun (WGS) entry which is preliminary data.</text>
</comment>
<dbReference type="AlphaFoldDB" id="X1HJZ7"/>
<sequence length="227" mass="24436">SFLPVVDPVSDTTGTWSSVLNEYYIDPTAPDQGVATGNRRTVKDFVDLVGSTTKASLIFRHNRTATNTDYTFLTDETITANFNTIFHNGARTSVAITKTLTHEGTTQAGNYQIYTGAGSYVFSGSVVFNAMHFTAVNGVDDDDPGLQKMIDSAPFPNKSARFEFPYTPNGYLIGSALVLPEPAGLPSIERLDWEFVGTGGKSKFISTAAGSTTGKKEAPGPFFIIHL</sequence>
<name>X1HJZ7_9ZZZZ</name>
<accession>X1HJZ7</accession>
<feature type="non-terminal residue" evidence="1">
    <location>
        <position position="1"/>
    </location>
</feature>
<evidence type="ECO:0000313" key="1">
    <source>
        <dbReference type="EMBL" id="GAH70441.1"/>
    </source>
</evidence>
<proteinExistence type="predicted"/>
<dbReference type="EMBL" id="BARU01035035">
    <property type="protein sequence ID" value="GAH70441.1"/>
    <property type="molecule type" value="Genomic_DNA"/>
</dbReference>